<feature type="transmembrane region" description="Helical" evidence="1">
    <location>
        <begin position="303"/>
        <end position="326"/>
    </location>
</feature>
<keyword evidence="4" id="KW-1185">Reference proteome</keyword>
<protein>
    <recommendedName>
        <fullName evidence="2">TonB C-terminal domain-containing protein</fullName>
    </recommendedName>
</protein>
<evidence type="ECO:0000313" key="4">
    <source>
        <dbReference type="Proteomes" id="UP000001299"/>
    </source>
</evidence>
<dbReference type="KEGG" id="bpb:bpr_I0446"/>
<dbReference type="Pfam" id="PF14264">
    <property type="entry name" value="Glucos_trans_II"/>
    <property type="match status" value="1"/>
</dbReference>
<feature type="transmembrane region" description="Helical" evidence="1">
    <location>
        <begin position="363"/>
        <end position="381"/>
    </location>
</feature>
<gene>
    <name evidence="3" type="ordered locus">bpr_I0446</name>
</gene>
<feature type="transmembrane region" description="Helical" evidence="1">
    <location>
        <begin position="77"/>
        <end position="95"/>
    </location>
</feature>
<organism evidence="3 4">
    <name type="scientific">Butyrivibrio proteoclasticus (strain ATCC 51982 / DSM 14932 / B316)</name>
    <name type="common">Clostridium proteoclasticum</name>
    <dbReference type="NCBI Taxonomy" id="515622"/>
    <lineage>
        <taxon>Bacteria</taxon>
        <taxon>Bacillati</taxon>
        <taxon>Bacillota</taxon>
        <taxon>Clostridia</taxon>
        <taxon>Lachnospirales</taxon>
        <taxon>Lachnospiraceae</taxon>
        <taxon>Butyrivibrio</taxon>
    </lineage>
</organism>
<feature type="transmembrane region" description="Helical" evidence="1">
    <location>
        <begin position="278"/>
        <end position="296"/>
    </location>
</feature>
<sequence length="512" mass="57524">MPIADKLRKQEKVAFLTCIIVGVMSQGMGLFNKFSVHDDANSLFGLGSTYNVGRWALDFIGRFEKDFFGDANYSLPLYNGLLSLMFIALTACIIVRALDISSNYISAFIGAVMACFPTVTTAFGFIYGAHIIMFGLLVGILGAYLMCEGEKLTWILGGILLAAISVGIYQAFIPMILSFILFHCIHRVILADHTTEKETIISILLKPVYIIGFMAVYFIINKIYLRILGAEMSNYKGVNDVGNISISEYFIRVCVAYKQFILPSKDTDFYMYPSNVRVLYYIFAMIGVCFVGYCIYRKTKQSMILTVALAGLFALVPLATNFIIVMTGVNVLHSYMMYASVMPFVLVAYLFDKNIHVKDSVHANRIFITLCCILLVMYIRYDNKCYFLANYAQQEAISYYNTLITRIKSAEGYDDEYPVAFVNVGNIHDASLGGVEKVRRGVFDDINLIPYWSVDESINNYAWLDFMQNWCGYKPNVVDAAEIGNASEIESMPNYPKDGSIKVINGVVVVKF</sequence>
<feature type="transmembrane region" description="Helical" evidence="1">
    <location>
        <begin position="102"/>
        <end position="119"/>
    </location>
</feature>
<dbReference type="RefSeq" id="WP_013279851.1">
    <property type="nucleotide sequence ID" value="NC_014387.1"/>
</dbReference>
<dbReference type="PROSITE" id="PS52015">
    <property type="entry name" value="TONB_CTD"/>
    <property type="match status" value="1"/>
</dbReference>
<feature type="transmembrane region" description="Helical" evidence="1">
    <location>
        <begin position="332"/>
        <end position="351"/>
    </location>
</feature>
<accession>E0RZZ3</accession>
<dbReference type="InterPro" id="IPR037682">
    <property type="entry name" value="TonB_C"/>
</dbReference>
<evidence type="ECO:0000256" key="1">
    <source>
        <dbReference type="SAM" id="Phobius"/>
    </source>
</evidence>
<evidence type="ECO:0000313" key="3">
    <source>
        <dbReference type="EMBL" id="ADL33194.1"/>
    </source>
</evidence>
<reference evidence="3 4" key="1">
    <citation type="journal article" date="2010" name="PLoS ONE">
        <title>The glycobiome of the rumen bacterium Butyrivibrio proteoclasticus B316(T) highlights adaptation to a polysaccharide-rich environment.</title>
        <authorList>
            <person name="Kelly W.J."/>
            <person name="Leahy S.C."/>
            <person name="Altermann E."/>
            <person name="Yeoman C.J."/>
            <person name="Dunne J.C."/>
            <person name="Kong Z."/>
            <person name="Pacheco D.M."/>
            <person name="Li D."/>
            <person name="Noel S.J."/>
            <person name="Moon C.D."/>
            <person name="Cookson A.L."/>
            <person name="Attwood G.T."/>
        </authorList>
    </citation>
    <scope>NUCLEOTIDE SEQUENCE [LARGE SCALE GENOMIC DNA]</scope>
    <source>
        <strain evidence="4">ATCC 51982 / DSM 14932 / B316</strain>
    </source>
</reference>
<keyword evidence="1" id="KW-0472">Membrane</keyword>
<dbReference type="Proteomes" id="UP000001299">
    <property type="component" value="Chromosome 1"/>
</dbReference>
<dbReference type="HOGENOM" id="CLU_038687_0_0_9"/>
<feature type="transmembrane region" description="Helical" evidence="1">
    <location>
        <begin position="125"/>
        <end position="147"/>
    </location>
</feature>
<dbReference type="EMBL" id="CP001810">
    <property type="protein sequence ID" value="ADL33194.1"/>
    <property type="molecule type" value="Genomic_DNA"/>
</dbReference>
<name>E0RZZ3_BUTPB</name>
<evidence type="ECO:0000259" key="2">
    <source>
        <dbReference type="PROSITE" id="PS52015"/>
    </source>
</evidence>
<feature type="transmembrane region" description="Helical" evidence="1">
    <location>
        <begin position="12"/>
        <end position="31"/>
    </location>
</feature>
<dbReference type="eggNOG" id="ENOG502ZC8C">
    <property type="taxonomic scope" value="Bacteria"/>
</dbReference>
<dbReference type="AlphaFoldDB" id="E0RZZ3"/>
<dbReference type="GO" id="GO:0055085">
    <property type="term" value="P:transmembrane transport"/>
    <property type="evidence" value="ECO:0007669"/>
    <property type="project" value="InterPro"/>
</dbReference>
<feature type="transmembrane region" description="Helical" evidence="1">
    <location>
        <begin position="154"/>
        <end position="180"/>
    </location>
</feature>
<feature type="transmembrane region" description="Helical" evidence="1">
    <location>
        <begin position="200"/>
        <end position="220"/>
    </location>
</feature>
<feature type="transmembrane region" description="Helical" evidence="1">
    <location>
        <begin position="241"/>
        <end position="258"/>
    </location>
</feature>
<feature type="domain" description="TonB C-terminal" evidence="2">
    <location>
        <begin position="480"/>
        <end position="512"/>
    </location>
</feature>
<dbReference type="InterPro" id="IPR025686">
    <property type="entry name" value="Glucos_trans_II"/>
</dbReference>
<proteinExistence type="predicted"/>
<keyword evidence="1" id="KW-1133">Transmembrane helix</keyword>
<keyword evidence="1" id="KW-0812">Transmembrane</keyword>
<dbReference type="STRING" id="515622.bpr_I0446"/>